<feature type="non-terminal residue" evidence="1">
    <location>
        <position position="329"/>
    </location>
</feature>
<proteinExistence type="predicted"/>
<evidence type="ECO:0000313" key="1">
    <source>
        <dbReference type="EMBL" id="OGI38585.1"/>
    </source>
</evidence>
<evidence type="ECO:0008006" key="3">
    <source>
        <dbReference type="Google" id="ProtNLM"/>
    </source>
</evidence>
<gene>
    <name evidence="1" type="ORF">A2140_05890</name>
</gene>
<sequence>MNLSPEDQLRLNVLLAHDVLAIRIDESAMVVHAWSPSGEARVPLNPNARPGHYLKQVRELLSSHALGSPGGYPVFLQRWTRMGQHRNGQLDKLLLLGEPEAVVAVAGAPGITPELARRVWWLMPEADIARRMLEREAVASSDIGREIAAHLVEHMAFEEDPLTVINTICLILQPGLVRPDAVREIWSRAMHRTTFYKLGFLEACPDELPDQDKTPSIAIPAMIISLAESGNRLARQLQRVFSAGGQAYLGTVEELLQHPTDKFTAAVLFNNIGRYFAGIRDLTDPSVTAETLLTSLESPAAVAAPEVTAVLEVALPWRTAIAAALALSR</sequence>
<accession>A0A1F6T0T6</accession>
<protein>
    <recommendedName>
        <fullName evidence="3">Sulfur reduction protein DsrS</fullName>
    </recommendedName>
</protein>
<reference evidence="1 2" key="1">
    <citation type="journal article" date="2016" name="Nat. Commun.">
        <title>Thousands of microbial genomes shed light on interconnected biogeochemical processes in an aquifer system.</title>
        <authorList>
            <person name="Anantharaman K."/>
            <person name="Brown C.T."/>
            <person name="Hug L.A."/>
            <person name="Sharon I."/>
            <person name="Castelle C.J."/>
            <person name="Probst A.J."/>
            <person name="Thomas B.C."/>
            <person name="Singh A."/>
            <person name="Wilkins M.J."/>
            <person name="Karaoz U."/>
            <person name="Brodie E.L."/>
            <person name="Williams K.H."/>
            <person name="Hubbard S.S."/>
            <person name="Banfield J.F."/>
        </authorList>
    </citation>
    <scope>NUCLEOTIDE SEQUENCE [LARGE SCALE GENOMIC DNA]</scope>
</reference>
<dbReference type="EMBL" id="MFSQ01000116">
    <property type="protein sequence ID" value="OGI38585.1"/>
    <property type="molecule type" value="Genomic_DNA"/>
</dbReference>
<name>A0A1F6T0T6_9PROT</name>
<dbReference type="AlphaFoldDB" id="A0A1F6T0T6"/>
<comment type="caution">
    <text evidence="1">The sequence shown here is derived from an EMBL/GenBank/DDBJ whole genome shotgun (WGS) entry which is preliminary data.</text>
</comment>
<organism evidence="1 2">
    <name type="scientific">Candidatus Muproteobacteria bacterium RBG_16_62_13</name>
    <dbReference type="NCBI Taxonomy" id="1817756"/>
    <lineage>
        <taxon>Bacteria</taxon>
        <taxon>Pseudomonadati</taxon>
        <taxon>Pseudomonadota</taxon>
        <taxon>Candidatus Muproteobacteria</taxon>
    </lineage>
</organism>
<dbReference type="Proteomes" id="UP000178379">
    <property type="component" value="Unassembled WGS sequence"/>
</dbReference>
<evidence type="ECO:0000313" key="2">
    <source>
        <dbReference type="Proteomes" id="UP000178379"/>
    </source>
</evidence>